<dbReference type="GO" id="GO:0009001">
    <property type="term" value="F:serine O-acetyltransferase activity"/>
    <property type="evidence" value="ECO:0007669"/>
    <property type="project" value="UniProtKB-EC"/>
</dbReference>
<dbReference type="EMBL" id="FNUV01000004">
    <property type="protein sequence ID" value="SEF85140.1"/>
    <property type="molecule type" value="Genomic_DNA"/>
</dbReference>
<evidence type="ECO:0000256" key="4">
    <source>
        <dbReference type="PIRNR" id="PIRNR000441"/>
    </source>
</evidence>
<dbReference type="Pfam" id="PF00132">
    <property type="entry name" value="Hexapep"/>
    <property type="match status" value="1"/>
</dbReference>
<keyword evidence="5" id="KW-0472">Membrane</keyword>
<gene>
    <name evidence="6" type="ORF">SAMN05216354_1887</name>
</gene>
<evidence type="ECO:0000313" key="7">
    <source>
        <dbReference type="Proteomes" id="UP000236735"/>
    </source>
</evidence>
<dbReference type="PIRSF" id="PIRSF000441">
    <property type="entry name" value="CysE"/>
    <property type="match status" value="1"/>
</dbReference>
<feature type="transmembrane region" description="Helical" evidence="5">
    <location>
        <begin position="43"/>
        <end position="62"/>
    </location>
</feature>
<organism evidence="6 7">
    <name type="scientific">Xylanibacter ruminicola</name>
    <name type="common">Prevotella ruminicola</name>
    <dbReference type="NCBI Taxonomy" id="839"/>
    <lineage>
        <taxon>Bacteria</taxon>
        <taxon>Pseudomonadati</taxon>
        <taxon>Bacteroidota</taxon>
        <taxon>Bacteroidia</taxon>
        <taxon>Bacteroidales</taxon>
        <taxon>Prevotellaceae</taxon>
        <taxon>Xylanibacter</taxon>
    </lineage>
</organism>
<keyword evidence="5" id="KW-1133">Transmembrane helix</keyword>
<keyword evidence="5" id="KW-0812">Transmembrane</keyword>
<evidence type="ECO:0000256" key="3">
    <source>
        <dbReference type="ARBA" id="ARBA00023315"/>
    </source>
</evidence>
<dbReference type="InterPro" id="IPR011004">
    <property type="entry name" value="Trimer_LpxA-like_sf"/>
</dbReference>
<dbReference type="SUPFAM" id="SSF51161">
    <property type="entry name" value="Trimeric LpxA-like enzymes"/>
    <property type="match status" value="1"/>
</dbReference>
<evidence type="ECO:0000313" key="6">
    <source>
        <dbReference type="EMBL" id="SEF85140.1"/>
    </source>
</evidence>
<dbReference type="Proteomes" id="UP000236735">
    <property type="component" value="Unassembled WGS sequence"/>
</dbReference>
<dbReference type="InterPro" id="IPR045304">
    <property type="entry name" value="LbH_SAT"/>
</dbReference>
<dbReference type="AlphaFoldDB" id="A0A1H5VD35"/>
<dbReference type="EC" id="2.3.1.30" evidence="4"/>
<dbReference type="GO" id="GO:0006535">
    <property type="term" value="P:cysteine biosynthetic process from serine"/>
    <property type="evidence" value="ECO:0007669"/>
    <property type="project" value="InterPro"/>
</dbReference>
<keyword evidence="3 4" id="KW-0012">Acyltransferase</keyword>
<comment type="catalytic activity">
    <reaction evidence="4">
        <text>L-serine + acetyl-CoA = O-acetyl-L-serine + CoA</text>
        <dbReference type="Rhea" id="RHEA:24560"/>
        <dbReference type="ChEBI" id="CHEBI:33384"/>
        <dbReference type="ChEBI" id="CHEBI:57287"/>
        <dbReference type="ChEBI" id="CHEBI:57288"/>
        <dbReference type="ChEBI" id="CHEBI:58340"/>
        <dbReference type="EC" id="2.3.1.30"/>
    </reaction>
</comment>
<accession>A0A1H5VD35</accession>
<dbReference type="PANTHER" id="PTHR42811">
    <property type="entry name" value="SERINE ACETYLTRANSFERASE"/>
    <property type="match status" value="1"/>
</dbReference>
<dbReference type="Gene3D" id="2.160.10.10">
    <property type="entry name" value="Hexapeptide repeat proteins"/>
    <property type="match status" value="1"/>
</dbReference>
<evidence type="ECO:0000256" key="1">
    <source>
        <dbReference type="ARBA" id="ARBA00007274"/>
    </source>
</evidence>
<keyword evidence="2 4" id="KW-0808">Transferase</keyword>
<protein>
    <recommendedName>
        <fullName evidence="4">Serine acetyltransferase</fullName>
        <ecNumber evidence="4">2.3.1.30</ecNumber>
    </recommendedName>
</protein>
<proteinExistence type="inferred from homology"/>
<reference evidence="6 7" key="1">
    <citation type="submission" date="2016-10" db="EMBL/GenBank/DDBJ databases">
        <authorList>
            <person name="de Groot N.N."/>
        </authorList>
    </citation>
    <scope>NUCLEOTIDE SEQUENCE [LARGE SCALE GENOMIC DNA]</scope>
    <source>
        <strain evidence="6 7">AR32</strain>
    </source>
</reference>
<sequence>MNYHQYKQAKQLIIEDCKRYENYKGFSSVLKRFLLYPAFKVLVFHRLLTSFGLVGGAFSFFYRHMALRYSIDIPLTVKIAGGLSMPHGGPIVINQKAIIGRNCSIHPCTLIGGVRGKGAPVIGDKVFIGHGAKVLGNVHVADYTFICPNTVVVKDTEEGTTLTGIPARLLDRKGKEHCQIQMGVD</sequence>
<name>A0A1H5VD35_XYLRU</name>
<dbReference type="InterPro" id="IPR001451">
    <property type="entry name" value="Hexapep"/>
</dbReference>
<comment type="similarity">
    <text evidence="1 4">Belongs to the transferase hexapeptide repeat family.</text>
</comment>
<evidence type="ECO:0000256" key="2">
    <source>
        <dbReference type="ARBA" id="ARBA00022679"/>
    </source>
</evidence>
<dbReference type="CDD" id="cd03354">
    <property type="entry name" value="LbH_SAT"/>
    <property type="match status" value="1"/>
</dbReference>
<dbReference type="InterPro" id="IPR005881">
    <property type="entry name" value="Ser_O-AcTrfase"/>
</dbReference>
<dbReference type="GO" id="GO:0005737">
    <property type="term" value="C:cytoplasm"/>
    <property type="evidence" value="ECO:0007669"/>
    <property type="project" value="InterPro"/>
</dbReference>
<evidence type="ECO:0000256" key="5">
    <source>
        <dbReference type="SAM" id="Phobius"/>
    </source>
</evidence>